<dbReference type="EMBL" id="FOWQ01000003">
    <property type="protein sequence ID" value="SFP19924.1"/>
    <property type="molecule type" value="Genomic_DNA"/>
</dbReference>
<evidence type="ECO:0000313" key="2">
    <source>
        <dbReference type="EMBL" id="SFP19924.1"/>
    </source>
</evidence>
<evidence type="ECO:0008006" key="4">
    <source>
        <dbReference type="Google" id="ProtNLM"/>
    </source>
</evidence>
<sequence>MSAPPPADETAWQHTPPGTAADTLTGLHAATGEARAALAALLQRTTGGGLTDRPRLAHVDALTGALLALTDLPELRRTDRTGTGLGTPAATDGYRPAAALDRHVRARDRRCRFPGCRRRVPRGGELDHVVPYPGRVHRRGRPGRLLHPPPPRQTPGLRRAPRTDTRRHPHGHHAHRADRRHRTPALLRAGRGRRVSG</sequence>
<evidence type="ECO:0000256" key="1">
    <source>
        <dbReference type="SAM" id="MobiDB-lite"/>
    </source>
</evidence>
<keyword evidence="3" id="KW-1185">Reference proteome</keyword>
<dbReference type="STRING" id="1523247.SAMN05660464_2453"/>
<proteinExistence type="predicted"/>
<dbReference type="AlphaFoldDB" id="A0A1I5NDS7"/>
<gene>
    <name evidence="2" type="ORF">SAMN05660464_2453</name>
</gene>
<feature type="region of interest" description="Disordered" evidence="1">
    <location>
        <begin position="1"/>
        <end position="20"/>
    </location>
</feature>
<feature type="compositionally biased region" description="Basic residues" evidence="1">
    <location>
        <begin position="167"/>
        <end position="183"/>
    </location>
</feature>
<feature type="compositionally biased region" description="Basic residues" evidence="1">
    <location>
        <begin position="135"/>
        <end position="144"/>
    </location>
</feature>
<organism evidence="2 3">
    <name type="scientific">Geodermatophilus dictyosporus</name>
    <dbReference type="NCBI Taxonomy" id="1523247"/>
    <lineage>
        <taxon>Bacteria</taxon>
        <taxon>Bacillati</taxon>
        <taxon>Actinomycetota</taxon>
        <taxon>Actinomycetes</taxon>
        <taxon>Geodermatophilales</taxon>
        <taxon>Geodermatophilaceae</taxon>
        <taxon>Geodermatophilus</taxon>
    </lineage>
</organism>
<dbReference type="RefSeq" id="WP_169064105.1">
    <property type="nucleotide sequence ID" value="NZ_FOWQ01000003.1"/>
</dbReference>
<dbReference type="Proteomes" id="UP000198857">
    <property type="component" value="Unassembled WGS sequence"/>
</dbReference>
<protein>
    <recommendedName>
        <fullName evidence="4">DUF222 domain-containing protein</fullName>
    </recommendedName>
</protein>
<accession>A0A1I5NDS7</accession>
<name>A0A1I5NDS7_9ACTN</name>
<evidence type="ECO:0000313" key="3">
    <source>
        <dbReference type="Proteomes" id="UP000198857"/>
    </source>
</evidence>
<reference evidence="3" key="1">
    <citation type="submission" date="2016-10" db="EMBL/GenBank/DDBJ databases">
        <authorList>
            <person name="Varghese N."/>
            <person name="Submissions S."/>
        </authorList>
    </citation>
    <scope>NUCLEOTIDE SEQUENCE [LARGE SCALE GENOMIC DNA]</scope>
    <source>
        <strain evidence="3">DSM 44208</strain>
    </source>
</reference>
<feature type="region of interest" description="Disordered" evidence="1">
    <location>
        <begin position="127"/>
        <end position="197"/>
    </location>
</feature>